<keyword evidence="2" id="KW-0808">Transferase</keyword>
<evidence type="ECO:0000256" key="1">
    <source>
        <dbReference type="ARBA" id="ARBA00010982"/>
    </source>
</evidence>
<evidence type="ECO:0000313" key="5">
    <source>
        <dbReference type="EMBL" id="CDI84532.1"/>
    </source>
</evidence>
<sequence length="168" mass="17629">MDVRMSRILGFADAAQGDRGPSLALVAEEAMLKALARAGLEQASETAPHVAAADSFDFIRASGFSCRTAAVLLLTGDALMLRVLAVDLYEIHEAFAALPLALMRRRNISPSRVNLHGGAISLGHPLGMSGVRMLLSLTTALRARELLYGCAVICNGADAATAIVLEAL</sequence>
<reference evidence="5" key="2">
    <citation type="submission" date="2013-10" db="EMBL/GenBank/DDBJ databases">
        <authorList>
            <person name="Aslett M."/>
        </authorList>
    </citation>
    <scope>NUCLEOTIDE SEQUENCE [LARGE SCALE GENOMIC DNA]</scope>
    <source>
        <strain evidence="5">Houghton</strain>
    </source>
</reference>
<evidence type="ECO:0000313" key="6">
    <source>
        <dbReference type="Proteomes" id="UP000018201"/>
    </source>
</evidence>
<dbReference type="GO" id="GO:0005739">
    <property type="term" value="C:mitochondrion"/>
    <property type="evidence" value="ECO:0007669"/>
    <property type="project" value="TreeGrafter"/>
</dbReference>
<dbReference type="OrthoDB" id="5404651at2759"/>
<dbReference type="GO" id="GO:0003985">
    <property type="term" value="F:acetyl-CoA C-acetyltransferase activity"/>
    <property type="evidence" value="ECO:0007669"/>
    <property type="project" value="TreeGrafter"/>
</dbReference>
<keyword evidence="6" id="KW-1185">Reference proteome</keyword>
<evidence type="ECO:0000256" key="2">
    <source>
        <dbReference type="ARBA" id="ARBA00022679"/>
    </source>
</evidence>
<organism evidence="5 6">
    <name type="scientific">Eimeria praecox</name>
    <dbReference type="NCBI Taxonomy" id="51316"/>
    <lineage>
        <taxon>Eukaryota</taxon>
        <taxon>Sar</taxon>
        <taxon>Alveolata</taxon>
        <taxon>Apicomplexa</taxon>
        <taxon>Conoidasida</taxon>
        <taxon>Coccidia</taxon>
        <taxon>Eucoccidiorida</taxon>
        <taxon>Eimeriorina</taxon>
        <taxon>Eimeriidae</taxon>
        <taxon>Eimeria</taxon>
    </lineage>
</organism>
<dbReference type="VEuPathDB" id="ToxoDB:EPH_0012490"/>
<keyword evidence="3" id="KW-0012">Acyltransferase</keyword>
<dbReference type="InterPro" id="IPR020617">
    <property type="entry name" value="Thiolase_C"/>
</dbReference>
<dbReference type="InterPro" id="IPR016039">
    <property type="entry name" value="Thiolase-like"/>
</dbReference>
<dbReference type="SUPFAM" id="SSF53901">
    <property type="entry name" value="Thiolase-like"/>
    <property type="match status" value="1"/>
</dbReference>
<dbReference type="Proteomes" id="UP000018201">
    <property type="component" value="Unassembled WGS sequence"/>
</dbReference>
<dbReference type="PANTHER" id="PTHR18919">
    <property type="entry name" value="ACETYL-COA C-ACYLTRANSFERASE"/>
    <property type="match status" value="1"/>
</dbReference>
<dbReference type="AlphaFoldDB" id="U6GY76"/>
<dbReference type="PANTHER" id="PTHR18919:SF156">
    <property type="entry name" value="ACETYL-COA ACETYLTRANSFERASE, MITOCHONDRIAL"/>
    <property type="match status" value="1"/>
</dbReference>
<comment type="similarity">
    <text evidence="1">Belongs to the thiolase-like superfamily. Thiolase family.</text>
</comment>
<dbReference type="EMBL" id="HG692771">
    <property type="protein sequence ID" value="CDI84532.1"/>
    <property type="molecule type" value="Genomic_DNA"/>
</dbReference>
<protein>
    <recommendedName>
        <fullName evidence="4">Thiolase C-terminal domain-containing protein</fullName>
    </recommendedName>
</protein>
<dbReference type="PROSITE" id="PS00737">
    <property type="entry name" value="THIOLASE_2"/>
    <property type="match status" value="1"/>
</dbReference>
<accession>U6GY76</accession>
<dbReference type="Pfam" id="PF02803">
    <property type="entry name" value="Thiolase_C"/>
    <property type="match status" value="1"/>
</dbReference>
<dbReference type="Gene3D" id="3.40.47.10">
    <property type="match status" value="1"/>
</dbReference>
<name>U6GY76_9EIME</name>
<dbReference type="InterPro" id="IPR020613">
    <property type="entry name" value="Thiolase_CS"/>
</dbReference>
<evidence type="ECO:0000259" key="4">
    <source>
        <dbReference type="Pfam" id="PF02803"/>
    </source>
</evidence>
<evidence type="ECO:0000256" key="3">
    <source>
        <dbReference type="ARBA" id="ARBA00023315"/>
    </source>
</evidence>
<reference evidence="5" key="1">
    <citation type="submission" date="2013-10" db="EMBL/GenBank/DDBJ databases">
        <title>Genomic analysis of the causative agents of coccidiosis in chickens.</title>
        <authorList>
            <person name="Reid A.J."/>
            <person name="Blake D."/>
            <person name="Billington K."/>
            <person name="Browne H."/>
            <person name="Dunn M."/>
            <person name="Hung S."/>
            <person name="Kawahara F."/>
            <person name="Miranda-Saavedra D."/>
            <person name="Mourier T."/>
            <person name="Nagra H."/>
            <person name="Otto T.D."/>
            <person name="Rawlings N."/>
            <person name="Sanchez A."/>
            <person name="Sanders M."/>
            <person name="Subramaniam C."/>
            <person name="Tay Y."/>
            <person name="Dear P."/>
            <person name="Doerig C."/>
            <person name="Gruber A."/>
            <person name="Parkinson J."/>
            <person name="Shirley M."/>
            <person name="Wan K.L."/>
            <person name="Berriman M."/>
            <person name="Tomley F."/>
            <person name="Pain A."/>
        </authorList>
    </citation>
    <scope>NUCLEOTIDE SEQUENCE [LARGE SCALE GENOMIC DNA]</scope>
    <source>
        <strain evidence="5">Houghton</strain>
    </source>
</reference>
<dbReference type="GO" id="GO:0006635">
    <property type="term" value="P:fatty acid beta-oxidation"/>
    <property type="evidence" value="ECO:0007669"/>
    <property type="project" value="TreeGrafter"/>
</dbReference>
<feature type="domain" description="Thiolase C-terminal" evidence="4">
    <location>
        <begin position="81"/>
        <end position="166"/>
    </location>
</feature>
<gene>
    <name evidence="5" type="ORF">EPH_0012490</name>
</gene>
<proteinExistence type="inferred from homology"/>